<keyword evidence="4 5" id="KW-0472">Membrane</keyword>
<evidence type="ECO:0000256" key="5">
    <source>
        <dbReference type="SAM" id="Phobius"/>
    </source>
</evidence>
<keyword evidence="3 5" id="KW-1133">Transmembrane helix</keyword>
<accession>I0WGT1</accession>
<dbReference type="GO" id="GO:0016020">
    <property type="term" value="C:membrane"/>
    <property type="evidence" value="ECO:0007669"/>
    <property type="project" value="UniProtKB-SubCell"/>
</dbReference>
<evidence type="ECO:0000256" key="3">
    <source>
        <dbReference type="ARBA" id="ARBA00022989"/>
    </source>
</evidence>
<feature type="transmembrane region" description="Helical" evidence="5">
    <location>
        <begin position="12"/>
        <end position="31"/>
    </location>
</feature>
<name>I0WGT1_9FLAO</name>
<feature type="transmembrane region" description="Helical" evidence="5">
    <location>
        <begin position="79"/>
        <end position="97"/>
    </location>
</feature>
<evidence type="ECO:0000256" key="1">
    <source>
        <dbReference type="ARBA" id="ARBA00004141"/>
    </source>
</evidence>
<dbReference type="AlphaFoldDB" id="I0WGT1"/>
<dbReference type="Proteomes" id="UP000005938">
    <property type="component" value="Unassembled WGS sequence"/>
</dbReference>
<keyword evidence="7" id="KW-1185">Reference proteome</keyword>
<protein>
    <submittedName>
        <fullName evidence="6">DoxX family protein</fullName>
    </submittedName>
</protein>
<dbReference type="RefSeq" id="WP_008238158.1">
    <property type="nucleotide sequence ID" value="NZ_AJJU01000004.1"/>
</dbReference>
<proteinExistence type="predicted"/>
<organism evidence="6 7">
    <name type="scientific">Imtechella halotolerans K1</name>
    <dbReference type="NCBI Taxonomy" id="946077"/>
    <lineage>
        <taxon>Bacteria</taxon>
        <taxon>Pseudomonadati</taxon>
        <taxon>Bacteroidota</taxon>
        <taxon>Flavobacteriia</taxon>
        <taxon>Flavobacteriales</taxon>
        <taxon>Flavobacteriaceae</taxon>
        <taxon>Imtechella</taxon>
    </lineage>
</organism>
<reference evidence="6 7" key="1">
    <citation type="journal article" date="2012" name="J. Bacteriol.">
        <title>Genome Sequence of the Halotolerant Bacterium Imtechella halotolerans K1T.</title>
        <authorList>
            <person name="Kumar S."/>
            <person name="Vikram S."/>
            <person name="Subramanian S."/>
            <person name="Raghava G.P."/>
            <person name="Pinnaka A.K."/>
        </authorList>
    </citation>
    <scope>NUCLEOTIDE SEQUENCE [LARGE SCALE GENOMIC DNA]</scope>
    <source>
        <strain evidence="6 7">K1</strain>
    </source>
</reference>
<comment type="caution">
    <text evidence="6">The sequence shown here is derived from an EMBL/GenBank/DDBJ whole genome shotgun (WGS) entry which is preliminary data.</text>
</comment>
<evidence type="ECO:0000256" key="4">
    <source>
        <dbReference type="ARBA" id="ARBA00023136"/>
    </source>
</evidence>
<dbReference type="EMBL" id="AJJU01000004">
    <property type="protein sequence ID" value="EID75597.1"/>
    <property type="molecule type" value="Genomic_DNA"/>
</dbReference>
<sequence>MKQRLKILYPEWCYTFFRLVLGGWFFIHGVGNIISYDSYFQLIYVYYEKSIVFDILLTITPFLEFLTSLFLLIGMYTRITLWNTLVAMLIHILFYLYSKNYGLIGWHFFLFIITILLLKYRKYNSLSADAKFEGGF</sequence>
<comment type="subcellular location">
    <subcellularLocation>
        <location evidence="1">Membrane</location>
        <topology evidence="1">Multi-pass membrane protein</topology>
    </subcellularLocation>
</comment>
<gene>
    <name evidence="6" type="ORF">W5A_05263</name>
</gene>
<feature type="transmembrane region" description="Helical" evidence="5">
    <location>
        <begin position="51"/>
        <end position="72"/>
    </location>
</feature>
<evidence type="ECO:0000256" key="2">
    <source>
        <dbReference type="ARBA" id="ARBA00022692"/>
    </source>
</evidence>
<dbReference type="Pfam" id="PF07681">
    <property type="entry name" value="DoxX"/>
    <property type="match status" value="1"/>
</dbReference>
<feature type="transmembrane region" description="Helical" evidence="5">
    <location>
        <begin position="103"/>
        <end position="120"/>
    </location>
</feature>
<keyword evidence="2 5" id="KW-0812">Transmembrane</keyword>
<evidence type="ECO:0000313" key="6">
    <source>
        <dbReference type="EMBL" id="EID75597.1"/>
    </source>
</evidence>
<dbReference type="InterPro" id="IPR032808">
    <property type="entry name" value="DoxX"/>
</dbReference>
<evidence type="ECO:0000313" key="7">
    <source>
        <dbReference type="Proteomes" id="UP000005938"/>
    </source>
</evidence>